<dbReference type="SMART" id="SM00028">
    <property type="entry name" value="TPR"/>
    <property type="match status" value="5"/>
</dbReference>
<dbReference type="InterPro" id="IPR011990">
    <property type="entry name" value="TPR-like_helical_dom_sf"/>
</dbReference>
<reference evidence="4" key="1">
    <citation type="submission" date="2021-01" db="EMBL/GenBank/DDBJ databases">
        <title>Genomic Encyclopedia of Type Strains, Phase IV (KMG-IV): sequencing the most valuable type-strain genomes for metagenomic binning, comparative biology and taxonomic classification.</title>
        <authorList>
            <person name="Goeker M."/>
        </authorList>
    </citation>
    <scope>NUCLEOTIDE SEQUENCE</scope>
    <source>
        <strain evidence="4">DSM 25523</strain>
    </source>
</reference>
<keyword evidence="2 3" id="KW-0802">TPR repeat</keyword>
<dbReference type="SUPFAM" id="SSF48371">
    <property type="entry name" value="ARM repeat"/>
    <property type="match status" value="1"/>
</dbReference>
<dbReference type="Gene3D" id="1.25.10.10">
    <property type="entry name" value="Leucine-rich Repeat Variant"/>
    <property type="match status" value="1"/>
</dbReference>
<dbReference type="SUPFAM" id="SSF47954">
    <property type="entry name" value="Cyclin-like"/>
    <property type="match status" value="1"/>
</dbReference>
<dbReference type="SUPFAM" id="SSF48452">
    <property type="entry name" value="TPR-like"/>
    <property type="match status" value="2"/>
</dbReference>
<evidence type="ECO:0000313" key="4">
    <source>
        <dbReference type="EMBL" id="MBM7592113.1"/>
    </source>
</evidence>
<dbReference type="Proteomes" id="UP000717624">
    <property type="component" value="Unassembled WGS sequence"/>
</dbReference>
<dbReference type="InterPro" id="IPR036915">
    <property type="entry name" value="Cyclin-like_sf"/>
</dbReference>
<evidence type="ECO:0000313" key="5">
    <source>
        <dbReference type="Proteomes" id="UP000717624"/>
    </source>
</evidence>
<dbReference type="EMBL" id="JAFBEB010000020">
    <property type="protein sequence ID" value="MBM7592113.1"/>
    <property type="molecule type" value="Genomic_DNA"/>
</dbReference>
<gene>
    <name evidence="4" type="ORF">JOD01_003769</name>
</gene>
<dbReference type="InterPro" id="IPR019734">
    <property type="entry name" value="TPR_rpt"/>
</dbReference>
<proteinExistence type="predicted"/>
<feature type="repeat" description="TPR" evidence="3">
    <location>
        <begin position="187"/>
        <end position="220"/>
    </location>
</feature>
<dbReference type="Pfam" id="PF13646">
    <property type="entry name" value="HEAT_2"/>
    <property type="match status" value="1"/>
</dbReference>
<dbReference type="RefSeq" id="WP_204519762.1">
    <property type="nucleotide sequence ID" value="NZ_BAABIN010000018.1"/>
</dbReference>
<comment type="caution">
    <text evidence="4">The sequence shown here is derived from an EMBL/GenBank/DDBJ whole genome shotgun (WGS) entry which is preliminary data.</text>
</comment>
<accession>A0A939BU28</accession>
<dbReference type="Pfam" id="PF13174">
    <property type="entry name" value="TPR_6"/>
    <property type="match status" value="1"/>
</dbReference>
<sequence>MKSRETANKTTVVEFRRDARFFCDRGFRLLRRNDVEKALLCFQRAIELEPNNPDYRCHLASTLAEMGQFEASNNVLYEIIETLAPSMEDAYFFLANNYANMEDFEMAEEMAVLYLQKNKRGTFAEEAEELLDYIYFELDLPPRQFFMETDDDVFVKHELARRSLEEGRFLEALQILKNIVEAEPDFMPAWNNLSLAYYYVGQFEQAMATIDQTLEREPNNLHALCNLAVLLSHQNQSAQLVELLVKLKKITPLNHDHLYKLATTMGVLGQHEEAFRLYQRMIRSFPGQDACTYHYAAISAYLTNRFEQARRWWGKVKQLDPDAGIAEHYLQLLKEQKSGETTKQISYHYHRPYDDLMADRINEQSVDKFKTDPMIRASLLWALQHGKEDIKHTVIQTLGMIGDDEAEEAIRKFYQETDNSQLKKTALLALAQMGAPLPTESEPCAEGQDAVQAAIRFYFHQQNDSELRKWSEQIWAEYKKQAAKPLQVRKEVAWMAAFEYLYGLICGHKRSQQEIAEKYGISVATLTRCYKELSRLDLNQF</sequence>
<name>A0A939BU28_9BACL</name>
<evidence type="ECO:0000256" key="3">
    <source>
        <dbReference type="PROSITE-ProRule" id="PRU00339"/>
    </source>
</evidence>
<dbReference type="InterPro" id="IPR051012">
    <property type="entry name" value="CellSynth/LPSAsmb/PSIAsmb"/>
</dbReference>
<protein>
    <submittedName>
        <fullName evidence="4">Tetratricopeptide (TPR) repeat protein</fullName>
    </submittedName>
</protein>
<keyword evidence="1" id="KW-0677">Repeat</keyword>
<evidence type="ECO:0000256" key="1">
    <source>
        <dbReference type="ARBA" id="ARBA00022737"/>
    </source>
</evidence>
<dbReference type="Gene3D" id="1.10.472.10">
    <property type="entry name" value="Cyclin-like"/>
    <property type="match status" value="1"/>
</dbReference>
<keyword evidence="5" id="KW-1185">Reference proteome</keyword>
<dbReference type="Pfam" id="PF13414">
    <property type="entry name" value="TPR_11"/>
    <property type="match status" value="1"/>
</dbReference>
<dbReference type="PANTHER" id="PTHR45586">
    <property type="entry name" value="TPR REPEAT-CONTAINING PROTEIN PA4667"/>
    <property type="match status" value="1"/>
</dbReference>
<dbReference type="AlphaFoldDB" id="A0A939BU28"/>
<dbReference type="Gene3D" id="1.25.40.10">
    <property type="entry name" value="Tetratricopeptide repeat domain"/>
    <property type="match status" value="2"/>
</dbReference>
<dbReference type="PROSITE" id="PS50005">
    <property type="entry name" value="TPR"/>
    <property type="match status" value="2"/>
</dbReference>
<feature type="repeat" description="TPR" evidence="3">
    <location>
        <begin position="19"/>
        <end position="52"/>
    </location>
</feature>
<dbReference type="InterPro" id="IPR016024">
    <property type="entry name" value="ARM-type_fold"/>
</dbReference>
<organism evidence="4 5">
    <name type="scientific">Brevibacillus fulvus</name>
    <dbReference type="NCBI Taxonomy" id="1125967"/>
    <lineage>
        <taxon>Bacteria</taxon>
        <taxon>Bacillati</taxon>
        <taxon>Bacillota</taxon>
        <taxon>Bacilli</taxon>
        <taxon>Bacillales</taxon>
        <taxon>Paenibacillaceae</taxon>
        <taxon>Brevibacillus</taxon>
    </lineage>
</organism>
<dbReference type="InterPro" id="IPR011989">
    <property type="entry name" value="ARM-like"/>
</dbReference>
<dbReference type="PANTHER" id="PTHR45586:SF1">
    <property type="entry name" value="LIPOPOLYSACCHARIDE ASSEMBLY PROTEIN B"/>
    <property type="match status" value="1"/>
</dbReference>
<dbReference type="Pfam" id="PF14559">
    <property type="entry name" value="TPR_19"/>
    <property type="match status" value="1"/>
</dbReference>
<evidence type="ECO:0000256" key="2">
    <source>
        <dbReference type="ARBA" id="ARBA00022803"/>
    </source>
</evidence>